<organism evidence="3">
    <name type="scientific">Gymnodinialimonas phycosphaerae</name>
    <dbReference type="NCBI Taxonomy" id="2841589"/>
    <lineage>
        <taxon>Bacteria</taxon>
        <taxon>Pseudomonadati</taxon>
        <taxon>Pseudomonadota</taxon>
        <taxon>Alphaproteobacteria</taxon>
        <taxon>Rhodobacterales</taxon>
        <taxon>Paracoccaceae</taxon>
        <taxon>Gymnodinialimonas</taxon>
    </lineage>
</organism>
<accession>A0A975TUN9</accession>
<keyword evidence="4" id="KW-1185">Reference proteome</keyword>
<reference evidence="3 4" key="1">
    <citation type="submission" date="2021-07" db="EMBL/GenBank/DDBJ databases">
        <title>Karlodiniumbacter phycospheric gen. nov., sp. nov., a phycosphere bacterium isolated from karlodinium veneficum.</title>
        <authorList>
            <person name="Peng Y."/>
            <person name="Jiang L."/>
            <person name="Lee J."/>
        </authorList>
    </citation>
    <scope>NUCLEOTIDE SEQUENCE</scope>
    <source>
        <strain evidence="3 4">N5</strain>
    </source>
</reference>
<sequence length="89" mass="9558">MDAHEEVTGTTTFSRSGGPRFVLSLGPAGASPASAFTVINTTIFEATTAEIVQNRHDWGARKRSRPIVLTQPIEGIRSAQPSRIREPGP</sequence>
<evidence type="ECO:0000313" key="2">
    <source>
        <dbReference type="EMBL" id="MBY4891190.1"/>
    </source>
</evidence>
<dbReference type="EMBL" id="JAIMBW010000001">
    <property type="protein sequence ID" value="MBY4891190.1"/>
    <property type="molecule type" value="Genomic_DNA"/>
</dbReference>
<evidence type="ECO:0000256" key="1">
    <source>
        <dbReference type="SAM" id="MobiDB-lite"/>
    </source>
</evidence>
<evidence type="ECO:0000313" key="4">
    <source>
        <dbReference type="Proteomes" id="UP000693972"/>
    </source>
</evidence>
<evidence type="ECO:0000313" key="3">
    <source>
        <dbReference type="EMBL" id="QXL87993.1"/>
    </source>
</evidence>
<protein>
    <submittedName>
        <fullName evidence="3">Uncharacterized protein</fullName>
    </submittedName>
</protein>
<gene>
    <name evidence="2" type="ORF">KUL25_00250</name>
    <name evidence="3" type="ORF">KUL25_00255</name>
</gene>
<name>A0A975TUN9_9RHOB</name>
<proteinExistence type="predicted"/>
<dbReference type="RefSeq" id="WP_257891077.1">
    <property type="nucleotide sequence ID" value="NZ_JAIMBW010000001.1"/>
</dbReference>
<dbReference type="EMBL" id="CP078073">
    <property type="protein sequence ID" value="QXL87993.1"/>
    <property type="molecule type" value="Genomic_DNA"/>
</dbReference>
<dbReference type="AlphaFoldDB" id="A0A975TUN9"/>
<dbReference type="Proteomes" id="UP000693972">
    <property type="component" value="Unassembled WGS sequence"/>
</dbReference>
<feature type="region of interest" description="Disordered" evidence="1">
    <location>
        <begin position="69"/>
        <end position="89"/>
    </location>
</feature>